<dbReference type="GO" id="GO:0005886">
    <property type="term" value="C:plasma membrane"/>
    <property type="evidence" value="ECO:0007669"/>
    <property type="project" value="UniProtKB-SubCell"/>
</dbReference>
<dbReference type="STRING" id="1413211.U473_07555"/>
<name>A0A135L4F9_9BACI</name>
<evidence type="ECO:0000256" key="3">
    <source>
        <dbReference type="ARBA" id="ARBA00022448"/>
    </source>
</evidence>
<dbReference type="OrthoDB" id="9790355at2"/>
<evidence type="ECO:0000256" key="9">
    <source>
        <dbReference type="RuleBase" id="RU362011"/>
    </source>
</evidence>
<dbReference type="Proteomes" id="UP000070352">
    <property type="component" value="Unassembled WGS sequence"/>
</dbReference>
<evidence type="ECO:0000313" key="11">
    <source>
        <dbReference type="EMBL" id="KXG43876.1"/>
    </source>
</evidence>
<gene>
    <name evidence="11" type="ORF">U473_07555</name>
</gene>
<dbReference type="InterPro" id="IPR000644">
    <property type="entry name" value="CBS_dom"/>
</dbReference>
<evidence type="ECO:0000256" key="5">
    <source>
        <dbReference type="ARBA" id="ARBA00022842"/>
    </source>
</evidence>
<dbReference type="Pfam" id="PF01769">
    <property type="entry name" value="MgtE"/>
    <property type="match status" value="1"/>
</dbReference>
<keyword evidence="6 9" id="KW-1133">Transmembrane helix</keyword>
<dbReference type="SMART" id="SM00116">
    <property type="entry name" value="CBS"/>
    <property type="match status" value="2"/>
</dbReference>
<feature type="transmembrane region" description="Helical" evidence="9">
    <location>
        <begin position="290"/>
        <end position="310"/>
    </location>
</feature>
<dbReference type="EMBL" id="LSKU01000001">
    <property type="protein sequence ID" value="KXG43876.1"/>
    <property type="molecule type" value="Genomic_DNA"/>
</dbReference>
<dbReference type="SUPFAM" id="SSF158791">
    <property type="entry name" value="MgtE N-terminal domain-like"/>
    <property type="match status" value="1"/>
</dbReference>
<protein>
    <recommendedName>
        <fullName evidence="9">Magnesium transporter MgtE</fullName>
    </recommendedName>
</protein>
<evidence type="ECO:0000256" key="4">
    <source>
        <dbReference type="ARBA" id="ARBA00022692"/>
    </source>
</evidence>
<organism evidence="11 12">
    <name type="scientific">Tepidibacillus decaturensis</name>
    <dbReference type="NCBI Taxonomy" id="1413211"/>
    <lineage>
        <taxon>Bacteria</taxon>
        <taxon>Bacillati</taxon>
        <taxon>Bacillota</taxon>
        <taxon>Bacilli</taxon>
        <taxon>Bacillales</taxon>
        <taxon>Bacillaceae</taxon>
        <taxon>Tepidibacillus</taxon>
    </lineage>
</organism>
<proteinExistence type="inferred from homology"/>
<evidence type="ECO:0000256" key="1">
    <source>
        <dbReference type="ARBA" id="ARBA00004141"/>
    </source>
</evidence>
<comment type="subcellular location">
    <subcellularLocation>
        <location evidence="9">Cell membrane</location>
        <topology evidence="9">Multi-pass membrane protein</topology>
    </subcellularLocation>
    <subcellularLocation>
        <location evidence="1">Membrane</location>
        <topology evidence="1">Multi-pass membrane protein</topology>
    </subcellularLocation>
</comment>
<comment type="subunit">
    <text evidence="9">Homodimer.</text>
</comment>
<evidence type="ECO:0000256" key="6">
    <source>
        <dbReference type="ARBA" id="ARBA00022989"/>
    </source>
</evidence>
<keyword evidence="9" id="KW-1003">Cell membrane</keyword>
<dbReference type="SMART" id="SM00924">
    <property type="entry name" value="MgtE_N"/>
    <property type="match status" value="1"/>
</dbReference>
<feature type="domain" description="CBS" evidence="10">
    <location>
        <begin position="206"/>
        <end position="262"/>
    </location>
</feature>
<dbReference type="InterPro" id="IPR006669">
    <property type="entry name" value="MgtE_transporter"/>
</dbReference>
<dbReference type="SUPFAM" id="SSF161093">
    <property type="entry name" value="MgtE membrane domain-like"/>
    <property type="match status" value="1"/>
</dbReference>
<feature type="transmembrane region" description="Helical" evidence="9">
    <location>
        <begin position="362"/>
        <end position="383"/>
    </location>
</feature>
<dbReference type="InterPro" id="IPR006668">
    <property type="entry name" value="Mg_transptr_MgtE_intracell_dom"/>
</dbReference>
<dbReference type="Pfam" id="PF03448">
    <property type="entry name" value="MgtE_N"/>
    <property type="match status" value="1"/>
</dbReference>
<sequence length="454" mass="50922">MVILDETNKEEFFRELVRFIELGQIELFRKDFFDLHVYEQTEFFQGLNEEDQNRLFQFLSPEEMADIFQHLPIKEQKIIFGRLEPTYASAMLAQMYVDDAADFLGELEVENQDQYLKLLNVEEAKEIKSLLNYPEDTAGGLMTTEYVAIPAFYTVQQVIMQLKKEAPDAETVYYLYVVDEEHRLVGVCSLRDLIIADSSALIKDIMSEHVVSVYAGLDQEKVADIVQKYDFLALPVIDEQERLVGIVTVDDVMDVMSEEATEDISKFSAINGHDLFDTNSFESAKRRLPWLIMLLFIGMGTATIIGHFQATLQQVTILAVFIPLIGGTGGNAGTQALAVVVRGLSIGEWEKKDLLHMLRRELGTGLITGTVAGLMITLITYFWQGNPMLGLVVGLSLFCTLVVSTLSGATIPILIQRLKIDPAVASGPFITTINDIVGMMIYFGIATLFMSFLL</sequence>
<dbReference type="PANTHER" id="PTHR43773">
    <property type="entry name" value="MAGNESIUM TRANSPORTER MGTE"/>
    <property type="match status" value="1"/>
</dbReference>
<evidence type="ECO:0000259" key="10">
    <source>
        <dbReference type="PROSITE" id="PS51371"/>
    </source>
</evidence>
<dbReference type="Gene3D" id="3.10.580.10">
    <property type="entry name" value="CBS-domain"/>
    <property type="match status" value="1"/>
</dbReference>
<keyword evidence="3 9" id="KW-0813">Transport</keyword>
<keyword evidence="8" id="KW-0129">CBS domain</keyword>
<dbReference type="SUPFAM" id="SSF54631">
    <property type="entry name" value="CBS-domain pair"/>
    <property type="match status" value="1"/>
</dbReference>
<dbReference type="Pfam" id="PF00571">
    <property type="entry name" value="CBS"/>
    <property type="match status" value="2"/>
</dbReference>
<reference evidence="11 12" key="1">
    <citation type="submission" date="2016-02" db="EMBL/GenBank/DDBJ databases">
        <title>Draft Genome for Tepidibacillus decaturensis nov. sp. Strain Z9, an Anaerobic, Moderately Thermophilic and Heterotrophic Bacterium from Deep Subsurface of the Illinois Basin, USA.</title>
        <authorList>
            <person name="Dong Y."/>
            <person name="Chang J.Y."/>
            <person name="Sanford R."/>
            <person name="Fouke B.W."/>
        </authorList>
    </citation>
    <scope>NUCLEOTIDE SEQUENCE [LARGE SCALE GENOMIC DNA]</scope>
    <source>
        <strain evidence="11 12">Z9</strain>
    </source>
</reference>
<dbReference type="NCBIfam" id="TIGR00400">
    <property type="entry name" value="mgtE"/>
    <property type="match status" value="1"/>
</dbReference>
<evidence type="ECO:0000256" key="2">
    <source>
        <dbReference type="ARBA" id="ARBA00009749"/>
    </source>
</evidence>
<keyword evidence="7 9" id="KW-0472">Membrane</keyword>
<feature type="transmembrane region" description="Helical" evidence="9">
    <location>
        <begin position="389"/>
        <end position="415"/>
    </location>
</feature>
<dbReference type="InterPro" id="IPR038076">
    <property type="entry name" value="MgtE_N_sf"/>
</dbReference>
<evidence type="ECO:0000256" key="7">
    <source>
        <dbReference type="ARBA" id="ARBA00023136"/>
    </source>
</evidence>
<feature type="domain" description="CBS" evidence="10">
    <location>
        <begin position="142"/>
        <end position="205"/>
    </location>
</feature>
<evidence type="ECO:0000256" key="8">
    <source>
        <dbReference type="PROSITE-ProRule" id="PRU00703"/>
    </source>
</evidence>
<accession>A0A135L4F9</accession>
<comment type="caution">
    <text evidence="11">The sequence shown here is derived from an EMBL/GenBank/DDBJ whole genome shotgun (WGS) entry which is preliminary data.</text>
</comment>
<feature type="transmembrane region" description="Helical" evidence="9">
    <location>
        <begin position="316"/>
        <end position="341"/>
    </location>
</feature>
<keyword evidence="12" id="KW-1185">Reference proteome</keyword>
<comment type="caution">
    <text evidence="9">Lacks conserved residue(s) required for the propagation of feature annotation.</text>
</comment>
<keyword evidence="9" id="KW-0479">Metal-binding</keyword>
<dbReference type="GO" id="GO:0015095">
    <property type="term" value="F:magnesium ion transmembrane transporter activity"/>
    <property type="evidence" value="ECO:0007669"/>
    <property type="project" value="UniProtKB-UniRule"/>
</dbReference>
<comment type="function">
    <text evidence="9">Acts as a magnesium transporter.</text>
</comment>
<dbReference type="Gene3D" id="1.25.60.10">
    <property type="entry name" value="MgtE N-terminal domain-like"/>
    <property type="match status" value="1"/>
</dbReference>
<dbReference type="AlphaFoldDB" id="A0A135L4F9"/>
<dbReference type="CDD" id="cd04606">
    <property type="entry name" value="CBS_pair_Mg_transporter"/>
    <property type="match status" value="1"/>
</dbReference>
<dbReference type="PROSITE" id="PS51371">
    <property type="entry name" value="CBS"/>
    <property type="match status" value="2"/>
</dbReference>
<comment type="similarity">
    <text evidence="2 9">Belongs to the SLC41A transporter family.</text>
</comment>
<keyword evidence="5 9" id="KW-0460">Magnesium</keyword>
<keyword evidence="4 9" id="KW-0812">Transmembrane</keyword>
<dbReference type="GO" id="GO:0046872">
    <property type="term" value="F:metal ion binding"/>
    <property type="evidence" value="ECO:0007669"/>
    <property type="project" value="UniProtKB-KW"/>
</dbReference>
<dbReference type="InterPro" id="IPR046342">
    <property type="entry name" value="CBS_dom_sf"/>
</dbReference>
<dbReference type="InterPro" id="IPR036739">
    <property type="entry name" value="SLC41_membr_dom_sf"/>
</dbReference>
<dbReference type="RefSeq" id="WP_068724917.1">
    <property type="nucleotide sequence ID" value="NZ_LSKU01000001.1"/>
</dbReference>
<evidence type="ECO:0000313" key="12">
    <source>
        <dbReference type="Proteomes" id="UP000070352"/>
    </source>
</evidence>
<dbReference type="Gene3D" id="1.10.357.20">
    <property type="entry name" value="SLC41 divalent cation transporters, integral membrane domain"/>
    <property type="match status" value="1"/>
</dbReference>
<dbReference type="PANTHER" id="PTHR43773:SF1">
    <property type="entry name" value="MAGNESIUM TRANSPORTER MGTE"/>
    <property type="match status" value="1"/>
</dbReference>
<dbReference type="InterPro" id="IPR006667">
    <property type="entry name" value="SLC41_membr_dom"/>
</dbReference>